<sequence>MMKALLGISITQALMLSMSTLLLLSSFSADAQQAKVEQVTPQLYVKNVSRTGKVAFRRTQNLSFKTSGYLTRLNIDEGQVFKQEQVLASLDITELREEKNATYARLLQAKREVNRVTALLSKNLSSEKELDLAKTEVETTRAAYKVAYYNLEKSQVVAPFDGVVVKRYSDLNELQSPGQPILQVAALENNLIVNLALTAEEMALVNLKQAARVNISGVGVITGWVSKVPASADQQSNLFWVEVLLPALEQRKPIVIGQLVEVNLALTANEYVYPLPIAALTSMDDRGNAQIVVQQQGEFALQSYTVEYLSNDVIYLSAQAASPALNVVTQGWQHLTYKSQPQNNE</sequence>
<dbReference type="GO" id="GO:1990281">
    <property type="term" value="C:efflux pump complex"/>
    <property type="evidence" value="ECO:0007669"/>
    <property type="project" value="TreeGrafter"/>
</dbReference>
<dbReference type="GO" id="GO:0015562">
    <property type="term" value="F:efflux transmembrane transporter activity"/>
    <property type="evidence" value="ECO:0007669"/>
    <property type="project" value="TreeGrafter"/>
</dbReference>
<keyword evidence="2" id="KW-0732">Signal</keyword>
<dbReference type="Gene3D" id="1.10.287.470">
    <property type="entry name" value="Helix hairpin bin"/>
    <property type="match status" value="1"/>
</dbReference>
<comment type="similarity">
    <text evidence="1">Belongs to the membrane fusion protein (MFP) (TC 8.A.1) family.</text>
</comment>
<dbReference type="EMBL" id="CP034759">
    <property type="protein sequence ID" value="QBG36320.1"/>
    <property type="molecule type" value="Genomic_DNA"/>
</dbReference>
<dbReference type="Proteomes" id="UP000290244">
    <property type="component" value="Chromosome"/>
</dbReference>
<dbReference type="OrthoDB" id="266524at2"/>
<keyword evidence="4" id="KW-1185">Reference proteome</keyword>
<evidence type="ECO:0000256" key="2">
    <source>
        <dbReference type="SAM" id="SignalP"/>
    </source>
</evidence>
<evidence type="ECO:0000256" key="1">
    <source>
        <dbReference type="ARBA" id="ARBA00009477"/>
    </source>
</evidence>
<dbReference type="InterPro" id="IPR006143">
    <property type="entry name" value="RND_pump_MFP"/>
</dbReference>
<organism evidence="3 4">
    <name type="scientific">Litorilituus sediminis</name>
    <dbReference type="NCBI Taxonomy" id="718192"/>
    <lineage>
        <taxon>Bacteria</taxon>
        <taxon>Pseudomonadati</taxon>
        <taxon>Pseudomonadota</taxon>
        <taxon>Gammaproteobacteria</taxon>
        <taxon>Alteromonadales</taxon>
        <taxon>Colwelliaceae</taxon>
        <taxon>Litorilituus</taxon>
    </lineage>
</organism>
<feature type="chain" id="PRO_5020450585" evidence="2">
    <location>
        <begin position="32"/>
        <end position="345"/>
    </location>
</feature>
<dbReference type="SUPFAM" id="SSF111369">
    <property type="entry name" value="HlyD-like secretion proteins"/>
    <property type="match status" value="1"/>
</dbReference>
<dbReference type="NCBIfam" id="TIGR01730">
    <property type="entry name" value="RND_mfp"/>
    <property type="match status" value="1"/>
</dbReference>
<dbReference type="KEGG" id="lsd:EMK97_11655"/>
<evidence type="ECO:0000313" key="3">
    <source>
        <dbReference type="EMBL" id="QBG36320.1"/>
    </source>
</evidence>
<proteinExistence type="inferred from homology"/>
<dbReference type="AlphaFoldDB" id="A0A4V0ZG75"/>
<protein>
    <submittedName>
        <fullName evidence="3">Efflux RND transporter periplasmic adaptor subunit</fullName>
    </submittedName>
</protein>
<name>A0A4V0ZG75_9GAMM</name>
<dbReference type="PANTHER" id="PTHR30469:SF15">
    <property type="entry name" value="HLYD FAMILY OF SECRETION PROTEINS"/>
    <property type="match status" value="1"/>
</dbReference>
<gene>
    <name evidence="3" type="ORF">EMK97_11655</name>
</gene>
<dbReference type="PANTHER" id="PTHR30469">
    <property type="entry name" value="MULTIDRUG RESISTANCE PROTEIN MDTA"/>
    <property type="match status" value="1"/>
</dbReference>
<dbReference type="Gene3D" id="2.40.50.100">
    <property type="match status" value="1"/>
</dbReference>
<feature type="signal peptide" evidence="2">
    <location>
        <begin position="1"/>
        <end position="31"/>
    </location>
</feature>
<reference evidence="3 4" key="1">
    <citation type="submission" date="2018-12" db="EMBL/GenBank/DDBJ databases">
        <title>Complete genome of Litorilituus sediminis.</title>
        <authorList>
            <person name="Liu A."/>
            <person name="Rong J."/>
        </authorList>
    </citation>
    <scope>NUCLEOTIDE SEQUENCE [LARGE SCALE GENOMIC DNA]</scope>
    <source>
        <strain evidence="3 4">JCM 17549</strain>
    </source>
</reference>
<accession>A0A4V0ZG75</accession>
<dbReference type="RefSeq" id="WP_130602356.1">
    <property type="nucleotide sequence ID" value="NZ_CP034759.1"/>
</dbReference>
<evidence type="ECO:0000313" key="4">
    <source>
        <dbReference type="Proteomes" id="UP000290244"/>
    </source>
</evidence>